<protein>
    <submittedName>
        <fullName evidence="1">Uncharacterized protein</fullName>
    </submittedName>
</protein>
<dbReference type="AlphaFoldDB" id="A0AAP0LCW6"/>
<reference evidence="1 2" key="1">
    <citation type="submission" date="2024-01" db="EMBL/GenBank/DDBJ databases">
        <title>Genome assemblies of Stephania.</title>
        <authorList>
            <person name="Yang L."/>
        </authorList>
    </citation>
    <scope>NUCLEOTIDE SEQUENCE [LARGE SCALE GENOMIC DNA]</scope>
    <source>
        <strain evidence="1">JXDWG</strain>
        <tissue evidence="1">Leaf</tissue>
    </source>
</reference>
<sequence>MLKFLDELGAQELLQWRPEDLSHHSWYLHSCDLCLMSAVSGLQGSNTGI</sequence>
<gene>
    <name evidence="1" type="ORF">Scep_001950</name>
</gene>
<evidence type="ECO:0000313" key="2">
    <source>
        <dbReference type="Proteomes" id="UP001419268"/>
    </source>
</evidence>
<name>A0AAP0LCW6_9MAGN</name>
<dbReference type="EMBL" id="JBBNAG010000001">
    <property type="protein sequence ID" value="KAK9166759.1"/>
    <property type="molecule type" value="Genomic_DNA"/>
</dbReference>
<dbReference type="Proteomes" id="UP001419268">
    <property type="component" value="Unassembled WGS sequence"/>
</dbReference>
<proteinExistence type="predicted"/>
<comment type="caution">
    <text evidence="1">The sequence shown here is derived from an EMBL/GenBank/DDBJ whole genome shotgun (WGS) entry which is preliminary data.</text>
</comment>
<evidence type="ECO:0000313" key="1">
    <source>
        <dbReference type="EMBL" id="KAK9166759.1"/>
    </source>
</evidence>
<accession>A0AAP0LCW6</accession>
<keyword evidence="2" id="KW-1185">Reference proteome</keyword>
<organism evidence="1 2">
    <name type="scientific">Stephania cephalantha</name>
    <dbReference type="NCBI Taxonomy" id="152367"/>
    <lineage>
        <taxon>Eukaryota</taxon>
        <taxon>Viridiplantae</taxon>
        <taxon>Streptophyta</taxon>
        <taxon>Embryophyta</taxon>
        <taxon>Tracheophyta</taxon>
        <taxon>Spermatophyta</taxon>
        <taxon>Magnoliopsida</taxon>
        <taxon>Ranunculales</taxon>
        <taxon>Menispermaceae</taxon>
        <taxon>Menispermoideae</taxon>
        <taxon>Cissampelideae</taxon>
        <taxon>Stephania</taxon>
    </lineage>
</organism>